<protein>
    <submittedName>
        <fullName evidence="2">DUF4911 domain-containing protein</fullName>
    </submittedName>
</protein>
<name>A0A7E4V397_PANRE</name>
<organism evidence="1 2">
    <name type="scientific">Panagrellus redivivus</name>
    <name type="common">Microworm</name>
    <dbReference type="NCBI Taxonomy" id="6233"/>
    <lineage>
        <taxon>Eukaryota</taxon>
        <taxon>Metazoa</taxon>
        <taxon>Ecdysozoa</taxon>
        <taxon>Nematoda</taxon>
        <taxon>Chromadorea</taxon>
        <taxon>Rhabditida</taxon>
        <taxon>Tylenchina</taxon>
        <taxon>Panagrolaimomorpha</taxon>
        <taxon>Panagrolaimoidea</taxon>
        <taxon>Panagrolaimidae</taxon>
        <taxon>Panagrellus</taxon>
    </lineage>
</organism>
<proteinExistence type="predicted"/>
<dbReference type="AlphaFoldDB" id="A0A7E4V397"/>
<accession>A0A7E4V397</accession>
<dbReference type="Proteomes" id="UP000492821">
    <property type="component" value="Unassembled WGS sequence"/>
</dbReference>
<evidence type="ECO:0000313" key="2">
    <source>
        <dbReference type="WBParaSite" id="Pan_g15923.t1"/>
    </source>
</evidence>
<reference evidence="2" key="2">
    <citation type="submission" date="2020-10" db="UniProtKB">
        <authorList>
            <consortium name="WormBaseParasite"/>
        </authorList>
    </citation>
    <scope>IDENTIFICATION</scope>
</reference>
<keyword evidence="1" id="KW-1185">Reference proteome</keyword>
<dbReference type="WBParaSite" id="Pan_g15923.t1">
    <property type="protein sequence ID" value="Pan_g15923.t1"/>
    <property type="gene ID" value="Pan_g15923"/>
</dbReference>
<evidence type="ECO:0000313" key="1">
    <source>
        <dbReference type="Proteomes" id="UP000492821"/>
    </source>
</evidence>
<reference evidence="1" key="1">
    <citation type="journal article" date="2013" name="Genetics">
        <title>The draft genome and transcriptome of Panagrellus redivivus are shaped by the harsh demands of a free-living lifestyle.</title>
        <authorList>
            <person name="Srinivasan J."/>
            <person name="Dillman A.R."/>
            <person name="Macchietto M.G."/>
            <person name="Heikkinen L."/>
            <person name="Lakso M."/>
            <person name="Fracchia K.M."/>
            <person name="Antoshechkin I."/>
            <person name="Mortazavi A."/>
            <person name="Wong G."/>
            <person name="Sternberg P.W."/>
        </authorList>
    </citation>
    <scope>NUCLEOTIDE SEQUENCE [LARGE SCALE GENOMIC DNA]</scope>
    <source>
        <strain evidence="1">MT8872</strain>
    </source>
</reference>
<sequence>MIDVLLYGCQLTCCCLRMSVKQFVLTKSDDLVAFLRTRKRGFNLVLRVHGVQNKKMTQLTNELCVLLPHNEVKAFEALFRDVQSRPTHVQINDTIWYLPTYI</sequence>